<feature type="region of interest" description="Disordered" evidence="3">
    <location>
        <begin position="160"/>
        <end position="194"/>
    </location>
</feature>
<feature type="compositionally biased region" description="Acidic residues" evidence="3">
    <location>
        <begin position="330"/>
        <end position="339"/>
    </location>
</feature>
<reference evidence="6" key="2">
    <citation type="submission" date="2017-02" db="EMBL/GenBank/DDBJ databases">
        <title>Sunflower complete genome.</title>
        <authorList>
            <person name="Langlade N."/>
            <person name="Munos S."/>
        </authorList>
    </citation>
    <scope>NUCLEOTIDE SEQUENCE [LARGE SCALE GENOMIC DNA]</scope>
    <source>
        <tissue evidence="6">Leaves</tissue>
    </source>
</reference>
<feature type="region of interest" description="Disordered" evidence="3">
    <location>
        <begin position="321"/>
        <end position="355"/>
    </location>
</feature>
<dbReference type="Pfam" id="PF25879">
    <property type="entry name" value="WHD_LYAR"/>
    <property type="match status" value="1"/>
</dbReference>
<keyword evidence="2" id="KW-0539">Nucleus</keyword>
<dbReference type="STRING" id="4232.A0A251VH83"/>
<evidence type="ECO:0000313" key="6">
    <source>
        <dbReference type="EMBL" id="OTG34794.1"/>
    </source>
</evidence>
<feature type="domain" description="G-patch" evidence="4">
    <location>
        <begin position="86"/>
        <end position="132"/>
    </location>
</feature>
<dbReference type="InParanoid" id="A0A251VH83"/>
<proteinExistence type="predicted"/>
<keyword evidence="7" id="KW-1185">Reference proteome</keyword>
<dbReference type="SMART" id="SM00443">
    <property type="entry name" value="G_patch"/>
    <property type="match status" value="1"/>
</dbReference>
<feature type="compositionally biased region" description="Basic and acidic residues" evidence="3">
    <location>
        <begin position="340"/>
        <end position="352"/>
    </location>
</feature>
<protein>
    <submittedName>
        <fullName evidence="5 6">G-patch domain-containing protein</fullName>
    </submittedName>
</protein>
<organism evidence="6 7">
    <name type="scientific">Helianthus annuus</name>
    <name type="common">Common sunflower</name>
    <dbReference type="NCBI Taxonomy" id="4232"/>
    <lineage>
        <taxon>Eukaryota</taxon>
        <taxon>Viridiplantae</taxon>
        <taxon>Streptophyta</taxon>
        <taxon>Embryophyta</taxon>
        <taxon>Tracheophyta</taxon>
        <taxon>Spermatophyta</taxon>
        <taxon>Magnoliopsida</taxon>
        <taxon>eudicotyledons</taxon>
        <taxon>Gunneridae</taxon>
        <taxon>Pentapetalae</taxon>
        <taxon>asterids</taxon>
        <taxon>campanulids</taxon>
        <taxon>Asterales</taxon>
        <taxon>Asteraceae</taxon>
        <taxon>Asteroideae</taxon>
        <taxon>Heliantheae alliance</taxon>
        <taxon>Heliantheae</taxon>
        <taxon>Helianthus</taxon>
    </lineage>
</organism>
<dbReference type="Proteomes" id="UP000215914">
    <property type="component" value="Chromosome 2"/>
</dbReference>
<feature type="compositionally biased region" description="Basic residues" evidence="3">
    <location>
        <begin position="184"/>
        <end position="194"/>
    </location>
</feature>
<evidence type="ECO:0000256" key="1">
    <source>
        <dbReference type="ARBA" id="ARBA00004123"/>
    </source>
</evidence>
<reference evidence="5" key="3">
    <citation type="submission" date="2020-06" db="EMBL/GenBank/DDBJ databases">
        <title>Helianthus annuus Genome sequencing and assembly Release 2.</title>
        <authorList>
            <person name="Gouzy J."/>
            <person name="Langlade N."/>
            <person name="Munos S."/>
        </authorList>
    </citation>
    <scope>NUCLEOTIDE SEQUENCE</scope>
    <source>
        <tissue evidence="5">Leaves</tissue>
    </source>
</reference>
<name>A0A251VH83_HELAN</name>
<dbReference type="AlphaFoldDB" id="A0A251VH83"/>
<dbReference type="InterPro" id="IPR000467">
    <property type="entry name" value="G_patch_dom"/>
</dbReference>
<evidence type="ECO:0000259" key="4">
    <source>
        <dbReference type="PROSITE" id="PS50174"/>
    </source>
</evidence>
<dbReference type="GO" id="GO:0003676">
    <property type="term" value="F:nucleic acid binding"/>
    <property type="evidence" value="ECO:0007669"/>
    <property type="project" value="InterPro"/>
</dbReference>
<sequence length="433" mass="48380">MSKHPLNGEEESKNPFFLELTAIFVPGNDVVSNSNIFTPIFKQEEYPHLKPFLLAAAAVVLLEQPVDGGATMAAPEAPLCYVGVARKSAAFRLMKQMGWEEGEGLGKEKQGIKGHVRVSNKQDTVGIGLDKPNAWAFDTTQFDGILKKLKVQATTVIEQDDDDLETDSPKKDGKTTVKATRPQGRYKRREKGKHVRSYSAKDLEGILVKKVEDNTEPEPEPFSYQDGDLDMVEAESNTVSLKGLSPDWWGYKYGFVSGGFLGAQSRRKKTSLTEDDQNCNKRTAFYEEDQENLYKLVQDKATSGKQGLGIKDQPRKVAGVRFQGKRTSFSDDEGDESEAEECHPSPKRKFDDIQDSQKNLESRPKLKKLCKKLLCQVPEKSLKLKQLKVLVDEHCSILSDFSSKKDALAFLKKKLEGSGTFTVDRKKVCLSSK</sequence>
<evidence type="ECO:0000256" key="2">
    <source>
        <dbReference type="ARBA" id="ARBA00023242"/>
    </source>
</evidence>
<evidence type="ECO:0000313" key="7">
    <source>
        <dbReference type="Proteomes" id="UP000215914"/>
    </source>
</evidence>
<evidence type="ECO:0000256" key="3">
    <source>
        <dbReference type="SAM" id="MobiDB-lite"/>
    </source>
</evidence>
<dbReference type="PROSITE" id="PS50174">
    <property type="entry name" value="G_PATCH"/>
    <property type="match status" value="1"/>
</dbReference>
<dbReference type="Gramene" id="mRNA:HanXRQr2_Chr02g0073431">
    <property type="protein sequence ID" value="mRNA:HanXRQr2_Chr02g0073431"/>
    <property type="gene ID" value="HanXRQr2_Chr02g0073431"/>
</dbReference>
<comment type="subcellular location">
    <subcellularLocation>
        <location evidence="1">Nucleus</location>
    </subcellularLocation>
</comment>
<gene>
    <name evidence="6" type="ORF">HannXRQ_Chr02g0049721</name>
    <name evidence="5" type="ORF">HanXRQr2_Chr02g0073431</name>
</gene>
<evidence type="ECO:0000313" key="5">
    <source>
        <dbReference type="EMBL" id="KAF5819066.1"/>
    </source>
</evidence>
<dbReference type="InterPro" id="IPR058719">
    <property type="entry name" value="WHD_LYAR"/>
</dbReference>
<dbReference type="EMBL" id="CM007891">
    <property type="protein sequence ID" value="OTG34794.1"/>
    <property type="molecule type" value="Genomic_DNA"/>
</dbReference>
<accession>A0A251VH83</accession>
<dbReference type="OMA" id="AAPIKND"/>
<dbReference type="PANTHER" id="PTHR23149">
    <property type="entry name" value="G PATCH DOMAIN CONTAINING PROTEIN"/>
    <property type="match status" value="1"/>
</dbReference>
<dbReference type="EMBL" id="MNCJ02000317">
    <property type="protein sequence ID" value="KAF5819066.1"/>
    <property type="molecule type" value="Genomic_DNA"/>
</dbReference>
<dbReference type="PANTHER" id="PTHR23149:SF9">
    <property type="entry name" value="G PATCH DOMAIN-CONTAINING PROTEIN 4"/>
    <property type="match status" value="1"/>
</dbReference>
<dbReference type="InterPro" id="IPR050656">
    <property type="entry name" value="PINX1"/>
</dbReference>
<dbReference type="Pfam" id="PF01585">
    <property type="entry name" value="G-patch"/>
    <property type="match status" value="1"/>
</dbReference>
<reference evidence="5 7" key="1">
    <citation type="journal article" date="2017" name="Nature">
        <title>The sunflower genome provides insights into oil metabolism, flowering and Asterid evolution.</title>
        <authorList>
            <person name="Badouin H."/>
            <person name="Gouzy J."/>
            <person name="Grassa C.J."/>
            <person name="Murat F."/>
            <person name="Staton S.E."/>
            <person name="Cottret L."/>
            <person name="Lelandais-Briere C."/>
            <person name="Owens G.L."/>
            <person name="Carrere S."/>
            <person name="Mayjonade B."/>
            <person name="Legrand L."/>
            <person name="Gill N."/>
            <person name="Kane N.C."/>
            <person name="Bowers J.E."/>
            <person name="Hubner S."/>
            <person name="Bellec A."/>
            <person name="Berard A."/>
            <person name="Berges H."/>
            <person name="Blanchet N."/>
            <person name="Boniface M.C."/>
            <person name="Brunel D."/>
            <person name="Catrice O."/>
            <person name="Chaidir N."/>
            <person name="Claudel C."/>
            <person name="Donnadieu C."/>
            <person name="Faraut T."/>
            <person name="Fievet G."/>
            <person name="Helmstetter N."/>
            <person name="King M."/>
            <person name="Knapp S.J."/>
            <person name="Lai Z."/>
            <person name="Le Paslier M.C."/>
            <person name="Lippi Y."/>
            <person name="Lorenzon L."/>
            <person name="Mandel J.R."/>
            <person name="Marage G."/>
            <person name="Marchand G."/>
            <person name="Marquand E."/>
            <person name="Bret-Mestries E."/>
            <person name="Morien E."/>
            <person name="Nambeesan S."/>
            <person name="Nguyen T."/>
            <person name="Pegot-Espagnet P."/>
            <person name="Pouilly N."/>
            <person name="Raftis F."/>
            <person name="Sallet E."/>
            <person name="Schiex T."/>
            <person name="Thomas J."/>
            <person name="Vandecasteele C."/>
            <person name="Vares D."/>
            <person name="Vear F."/>
            <person name="Vautrin S."/>
            <person name="Crespi M."/>
            <person name="Mangin B."/>
            <person name="Burke J.M."/>
            <person name="Salse J."/>
            <person name="Munos S."/>
            <person name="Vincourt P."/>
            <person name="Rieseberg L.H."/>
            <person name="Langlade N.B."/>
        </authorList>
    </citation>
    <scope>NUCLEOTIDE SEQUENCE [LARGE SCALE GENOMIC DNA]</scope>
    <source>
        <strain evidence="7">cv. SF193</strain>
        <tissue evidence="5">Leaves</tissue>
    </source>
</reference>
<dbReference type="GO" id="GO:0005730">
    <property type="term" value="C:nucleolus"/>
    <property type="evidence" value="ECO:0000318"/>
    <property type="project" value="GO_Central"/>
</dbReference>
<dbReference type="FunCoup" id="A0A251VH83">
    <property type="interactions" value="733"/>
</dbReference>